<feature type="non-terminal residue" evidence="1">
    <location>
        <position position="60"/>
    </location>
</feature>
<organism evidence="1 2">
    <name type="scientific">Batillaria attramentaria</name>
    <dbReference type="NCBI Taxonomy" id="370345"/>
    <lineage>
        <taxon>Eukaryota</taxon>
        <taxon>Metazoa</taxon>
        <taxon>Spiralia</taxon>
        <taxon>Lophotrochozoa</taxon>
        <taxon>Mollusca</taxon>
        <taxon>Gastropoda</taxon>
        <taxon>Caenogastropoda</taxon>
        <taxon>Sorbeoconcha</taxon>
        <taxon>Cerithioidea</taxon>
        <taxon>Batillariidae</taxon>
        <taxon>Batillaria</taxon>
    </lineage>
</organism>
<keyword evidence="2" id="KW-1185">Reference proteome</keyword>
<gene>
    <name evidence="1" type="ORF">BaRGS_00001644</name>
</gene>
<name>A0ABD0M6H7_9CAEN</name>
<accession>A0ABD0M6H7</accession>
<evidence type="ECO:0000313" key="1">
    <source>
        <dbReference type="EMBL" id="KAK7506793.1"/>
    </source>
</evidence>
<dbReference type="AlphaFoldDB" id="A0ABD0M6H7"/>
<sequence length="60" mass="7107">MISCLSYTYDLVCLSEETVLVLRIDTTDYRPVKSDRLHYAIEIIAELADYRFTMFLIFHV</sequence>
<protein>
    <submittedName>
        <fullName evidence="1">Uncharacterized protein</fullName>
    </submittedName>
</protein>
<reference evidence="1 2" key="1">
    <citation type="journal article" date="2023" name="Sci. Data">
        <title>Genome assembly of the Korean intertidal mud-creeper Batillaria attramentaria.</title>
        <authorList>
            <person name="Patra A.K."/>
            <person name="Ho P.T."/>
            <person name="Jun S."/>
            <person name="Lee S.J."/>
            <person name="Kim Y."/>
            <person name="Won Y.J."/>
        </authorList>
    </citation>
    <scope>NUCLEOTIDE SEQUENCE [LARGE SCALE GENOMIC DNA]</scope>
    <source>
        <strain evidence="1">Wonlab-2016</strain>
    </source>
</reference>
<dbReference type="EMBL" id="JACVVK020000005">
    <property type="protein sequence ID" value="KAK7506793.1"/>
    <property type="molecule type" value="Genomic_DNA"/>
</dbReference>
<evidence type="ECO:0000313" key="2">
    <source>
        <dbReference type="Proteomes" id="UP001519460"/>
    </source>
</evidence>
<dbReference type="Proteomes" id="UP001519460">
    <property type="component" value="Unassembled WGS sequence"/>
</dbReference>
<proteinExistence type="predicted"/>
<comment type="caution">
    <text evidence="1">The sequence shown here is derived from an EMBL/GenBank/DDBJ whole genome shotgun (WGS) entry which is preliminary data.</text>
</comment>